<organism evidence="1 2">
    <name type="scientific">Lentilactobacillus raoultii</name>
    <dbReference type="NCBI Taxonomy" id="1987503"/>
    <lineage>
        <taxon>Bacteria</taxon>
        <taxon>Bacillati</taxon>
        <taxon>Bacillota</taxon>
        <taxon>Bacilli</taxon>
        <taxon>Lactobacillales</taxon>
        <taxon>Lactobacillaceae</taxon>
        <taxon>Lentilactobacillus</taxon>
    </lineage>
</organism>
<protein>
    <submittedName>
        <fullName evidence="1">Uncharacterized protein</fullName>
    </submittedName>
</protein>
<keyword evidence="2" id="KW-1185">Reference proteome</keyword>
<accession>A0ABW3PL54</accession>
<sequence length="117" mass="12994">MHNTKQTVLDELISLMDATRDKAIASIKLVKPDDPISYHPNLANGPIPSDSSLAQFNVASELAKRILNDDPTATAIVAQYQSGIILELTKQHEVDYENPRNVKRVINTWLGITELND</sequence>
<dbReference type="RefSeq" id="WP_121979050.1">
    <property type="nucleotide sequence ID" value="NZ_JBHTLH010000041.1"/>
</dbReference>
<dbReference type="EMBL" id="JBHTLH010000041">
    <property type="protein sequence ID" value="MFD1126011.1"/>
    <property type="molecule type" value="Genomic_DNA"/>
</dbReference>
<name>A0ABW3PL54_9LACO</name>
<dbReference type="Proteomes" id="UP001597156">
    <property type="component" value="Unassembled WGS sequence"/>
</dbReference>
<proteinExistence type="predicted"/>
<evidence type="ECO:0000313" key="1">
    <source>
        <dbReference type="EMBL" id="MFD1126011.1"/>
    </source>
</evidence>
<comment type="caution">
    <text evidence="1">The sequence shown here is derived from an EMBL/GenBank/DDBJ whole genome shotgun (WGS) entry which is preliminary data.</text>
</comment>
<evidence type="ECO:0000313" key="2">
    <source>
        <dbReference type="Proteomes" id="UP001597156"/>
    </source>
</evidence>
<gene>
    <name evidence="1" type="ORF">ACFQ22_11680</name>
</gene>
<reference evidence="2" key="1">
    <citation type="journal article" date="2019" name="Int. J. Syst. Evol. Microbiol.">
        <title>The Global Catalogue of Microorganisms (GCM) 10K type strain sequencing project: providing services to taxonomists for standard genome sequencing and annotation.</title>
        <authorList>
            <consortium name="The Broad Institute Genomics Platform"/>
            <consortium name="The Broad Institute Genome Sequencing Center for Infectious Disease"/>
            <person name="Wu L."/>
            <person name="Ma J."/>
        </authorList>
    </citation>
    <scope>NUCLEOTIDE SEQUENCE [LARGE SCALE GENOMIC DNA]</scope>
    <source>
        <strain evidence="2">CCUG 71848</strain>
    </source>
</reference>